<feature type="signal peptide" evidence="6">
    <location>
        <begin position="1"/>
        <end position="32"/>
    </location>
</feature>
<keyword evidence="3 8" id="KW-0378">Hydrolase</keyword>
<keyword evidence="9" id="KW-1185">Reference proteome</keyword>
<gene>
    <name evidence="8" type="ordered locus">jk0967</name>
</gene>
<evidence type="ECO:0000256" key="2">
    <source>
        <dbReference type="ARBA" id="ARBA00022670"/>
    </source>
</evidence>
<reference evidence="8 9" key="1">
    <citation type="journal article" date="2005" name="J. Bacteriol.">
        <title>Complete genome sequence and analysis of the multiresistant nosocomial pathogen Corynebacterium jeikeium K411, a lipid-requiring bacterium of the human skin flora.</title>
        <authorList>
            <person name="Tauch A."/>
            <person name="Kaiser O."/>
            <person name="Hain T."/>
            <person name="Goesmann A."/>
            <person name="Weisshaar B."/>
            <person name="Albersmeier A."/>
            <person name="Bekel T."/>
            <person name="Bischoff N."/>
            <person name="Brune I."/>
            <person name="Chakraborty T."/>
            <person name="Kalinowski J."/>
            <person name="Meyer F."/>
            <person name="Rupp O."/>
            <person name="Schneiker S."/>
            <person name="Viehoever P."/>
            <person name="Puehler A."/>
        </authorList>
    </citation>
    <scope>NUCLEOTIDE SEQUENCE [LARGE SCALE GENOMIC DNA]</scope>
    <source>
        <strain evidence="8 9">K411</strain>
    </source>
</reference>
<evidence type="ECO:0000313" key="9">
    <source>
        <dbReference type="Proteomes" id="UP000000545"/>
    </source>
</evidence>
<feature type="compositionally biased region" description="Basic and acidic residues" evidence="5">
    <location>
        <begin position="209"/>
        <end position="235"/>
    </location>
</feature>
<dbReference type="AlphaFoldDB" id="Q4JVM6"/>
<evidence type="ECO:0000256" key="1">
    <source>
        <dbReference type="ARBA" id="ARBA00007074"/>
    </source>
</evidence>
<keyword evidence="2" id="KW-0645">Protease</keyword>
<feature type="compositionally biased region" description="Basic and acidic residues" evidence="5">
    <location>
        <begin position="175"/>
        <end position="184"/>
    </location>
</feature>
<proteinExistence type="inferred from homology"/>
<keyword evidence="4" id="KW-0788">Thiol protease</keyword>
<feature type="compositionally biased region" description="Low complexity" evidence="5">
    <location>
        <begin position="400"/>
        <end position="447"/>
    </location>
</feature>
<feature type="domain" description="NlpC/P60" evidence="7">
    <location>
        <begin position="489"/>
        <end position="624"/>
    </location>
</feature>
<dbReference type="PANTHER" id="PTHR47359">
    <property type="entry name" value="PEPTIDOGLYCAN DL-ENDOPEPTIDASE CWLO"/>
    <property type="match status" value="1"/>
</dbReference>
<evidence type="ECO:0000313" key="8">
    <source>
        <dbReference type="EMBL" id="CAI37131.1"/>
    </source>
</evidence>
<dbReference type="InterPro" id="IPR051794">
    <property type="entry name" value="PG_Endopeptidase_C40"/>
</dbReference>
<feature type="region of interest" description="Disordered" evidence="5">
    <location>
        <begin position="378"/>
        <end position="466"/>
    </location>
</feature>
<dbReference type="PANTHER" id="PTHR47359:SF3">
    <property type="entry name" value="NLP_P60 DOMAIN-CONTAINING PROTEIN-RELATED"/>
    <property type="match status" value="1"/>
</dbReference>
<evidence type="ECO:0000256" key="3">
    <source>
        <dbReference type="ARBA" id="ARBA00022801"/>
    </source>
</evidence>
<evidence type="ECO:0000259" key="7">
    <source>
        <dbReference type="PROSITE" id="PS51935"/>
    </source>
</evidence>
<feature type="compositionally biased region" description="Polar residues" evidence="5">
    <location>
        <begin position="330"/>
        <end position="346"/>
    </location>
</feature>
<keyword evidence="6" id="KW-0732">Signal</keyword>
<evidence type="ECO:0000256" key="4">
    <source>
        <dbReference type="ARBA" id="ARBA00022807"/>
    </source>
</evidence>
<dbReference type="InterPro" id="IPR000064">
    <property type="entry name" value="NLP_P60_dom"/>
</dbReference>
<feature type="compositionally biased region" description="Basic and acidic residues" evidence="5">
    <location>
        <begin position="249"/>
        <end position="276"/>
    </location>
</feature>
<dbReference type="GO" id="GO:0008234">
    <property type="term" value="F:cysteine-type peptidase activity"/>
    <property type="evidence" value="ECO:0007669"/>
    <property type="project" value="UniProtKB-KW"/>
</dbReference>
<feature type="region of interest" description="Disordered" evidence="5">
    <location>
        <begin position="167"/>
        <end position="350"/>
    </location>
</feature>
<organism evidence="8 9">
    <name type="scientific">Corynebacterium jeikeium (strain K411)</name>
    <dbReference type="NCBI Taxonomy" id="306537"/>
    <lineage>
        <taxon>Bacteria</taxon>
        <taxon>Bacillati</taxon>
        <taxon>Actinomycetota</taxon>
        <taxon>Actinomycetes</taxon>
        <taxon>Mycobacteriales</taxon>
        <taxon>Corynebacteriaceae</taxon>
        <taxon>Corynebacterium</taxon>
    </lineage>
</organism>
<dbReference type="SUPFAM" id="SSF54001">
    <property type="entry name" value="Cysteine proteinases"/>
    <property type="match status" value="1"/>
</dbReference>
<dbReference type="KEGG" id="cjk:jk0967"/>
<dbReference type="Gene3D" id="3.90.1720.10">
    <property type="entry name" value="endopeptidase domain like (from Nostoc punctiforme)"/>
    <property type="match status" value="1"/>
</dbReference>
<name>Q4JVM6_CORJK</name>
<dbReference type="InterPro" id="IPR038765">
    <property type="entry name" value="Papain-like_cys_pep_sf"/>
</dbReference>
<feature type="compositionally biased region" description="Low complexity" evidence="5">
    <location>
        <begin position="311"/>
        <end position="328"/>
    </location>
</feature>
<sequence length="624" mass="65908">MTPRPQSRKRTVLAVAVTAGVTLQSTTMVAQADDKRTVESFLADLVGQVSRAKTQVSEMETLMGSLREDANKARVDLVNSQSAAQKAQNKVVDARGRLKDSDTEVTEAQAKLNDIARSAYAQGGDASAVNLAAGGSDAVGDTLDRSSYIDAASKKQKDEVDRLDLARTQNANEESSLRDSRDKANSAVDDAVSKYNTARDTLNNSQKTLTEKQKEYKRLLDEKKKAEKALRDARAAVETFTNTHPEASSWDKRKVAEKAAEKAGAKVEKADDKSEETPAEETQSTENAESTENADNTENTQSAETNESNDNTPNPGPLGNPAGLPELPTELQSSYDLNASGDSQRQAALDGLRKAGESALMAGFTTALSGNPDGAMAAAAQAGRETAGKEYDRAMGGGATTAPAAQETPATPATPATPETEAAAETPETSETPATPETPDTGVAPEAPETPETPDTGVAPEAPATPENPAEAIADALDPSSPDDSGTAEEKIERVIKRAESQLGLPYAWGGGNYHGPTKGIRDGGVADAHGDYNKVGFDCSGLMMYAFYGVGIELQHYSGYQYTAGKQVPSSQAKRGDMLFWPGHVALYLGDGKMIEAPQSGDVVKVSDVRWGGMQPMAVRMIE</sequence>
<dbReference type="GO" id="GO:0006508">
    <property type="term" value="P:proteolysis"/>
    <property type="evidence" value="ECO:0007669"/>
    <property type="project" value="UniProtKB-KW"/>
</dbReference>
<dbReference type="HOGENOM" id="CLU_026494_0_0_11"/>
<dbReference type="STRING" id="306537.jk0967"/>
<dbReference type="eggNOG" id="COG0791">
    <property type="taxonomic scope" value="Bacteria"/>
</dbReference>
<dbReference type="RefSeq" id="WP_011273547.1">
    <property type="nucleotide sequence ID" value="NC_007164.1"/>
</dbReference>
<dbReference type="NCBIfam" id="NF046048">
    <property type="entry name" value="NlpC_P60_DIP1281"/>
    <property type="match status" value="1"/>
</dbReference>
<comment type="similarity">
    <text evidence="1">Belongs to the peptidase C40 family.</text>
</comment>
<feature type="compositionally biased region" description="Polar residues" evidence="5">
    <location>
        <begin position="194"/>
        <end position="208"/>
    </location>
</feature>
<dbReference type="PROSITE" id="PS51935">
    <property type="entry name" value="NLPC_P60"/>
    <property type="match status" value="1"/>
</dbReference>
<evidence type="ECO:0000256" key="5">
    <source>
        <dbReference type="SAM" id="MobiDB-lite"/>
    </source>
</evidence>
<dbReference type="Proteomes" id="UP000000545">
    <property type="component" value="Chromosome"/>
</dbReference>
<accession>Q4JVM6</accession>
<feature type="compositionally biased region" description="Polar residues" evidence="5">
    <location>
        <begin position="280"/>
        <end position="310"/>
    </location>
</feature>
<dbReference type="Pfam" id="PF00877">
    <property type="entry name" value="NLPC_P60"/>
    <property type="match status" value="1"/>
</dbReference>
<evidence type="ECO:0000256" key="6">
    <source>
        <dbReference type="SAM" id="SignalP"/>
    </source>
</evidence>
<feature type="chain" id="PRO_5004239475" evidence="6">
    <location>
        <begin position="33"/>
        <end position="624"/>
    </location>
</feature>
<dbReference type="EMBL" id="CR931997">
    <property type="protein sequence ID" value="CAI37131.1"/>
    <property type="molecule type" value="Genomic_DNA"/>
</dbReference>
<protein>
    <submittedName>
        <fullName evidence="8">Putative cell wall-associated hydrolase</fullName>
    </submittedName>
</protein>